<accession>A0A7G8AFV0</accession>
<organism evidence="2">
    <name type="scientific">Enterobacter roggenkampii</name>
    <dbReference type="NCBI Taxonomy" id="1812935"/>
    <lineage>
        <taxon>Bacteria</taxon>
        <taxon>Pseudomonadati</taxon>
        <taxon>Pseudomonadota</taxon>
        <taxon>Gammaproteobacteria</taxon>
        <taxon>Enterobacterales</taxon>
        <taxon>Enterobacteriaceae</taxon>
        <taxon>Enterobacter</taxon>
        <taxon>Enterobacter cloacae complex</taxon>
    </lineage>
</organism>
<dbReference type="AlphaFoldDB" id="A0A7G8AFV0"/>
<name>A0A7G8AFV0_9ENTR</name>
<keyword evidence="2" id="KW-0614">Plasmid</keyword>
<reference evidence="2" key="1">
    <citation type="journal article" date="2020" name="Antimicrob. Agents">
        <title>Detection of mobile colistin resistance gene mcr-10.1 in a conjugative plasmid from Enterobacter roggenkampii of chicken origin in China.</title>
        <authorList>
            <person name="Lei C.W."/>
            <person name="Zhang Y."/>
            <person name="Wang Y.T."/>
            <person name="Wang H.N."/>
        </authorList>
    </citation>
    <scope>NUCLEOTIDE SEQUENCE</scope>
    <source>
        <strain evidence="2">YK16</strain>
        <plasmid evidence="2">pYK16-mcr-10</plasmid>
    </source>
</reference>
<feature type="compositionally biased region" description="Polar residues" evidence="1">
    <location>
        <begin position="19"/>
        <end position="28"/>
    </location>
</feature>
<dbReference type="EMBL" id="MT468575">
    <property type="protein sequence ID" value="QNI18491.1"/>
    <property type="molecule type" value="Genomic_DNA"/>
</dbReference>
<proteinExistence type="predicted"/>
<evidence type="ECO:0000256" key="1">
    <source>
        <dbReference type="SAM" id="MobiDB-lite"/>
    </source>
</evidence>
<evidence type="ECO:0000313" key="2">
    <source>
        <dbReference type="EMBL" id="QNI18491.1"/>
    </source>
</evidence>
<sequence length="98" mass="10506">MRNRAQTPVRDENAFINAGTATASSTPSKEIKKTSKAKPVSISLSEENLALIDSYIASEASKGSVRVNRSDVVRAAIMGLEQLSSEEISLLISQAKLQ</sequence>
<protein>
    <submittedName>
        <fullName evidence="2">Uncharacterized protein</fullName>
    </submittedName>
</protein>
<dbReference type="RefSeq" id="WP_044593554.1">
    <property type="nucleotide sequence ID" value="NZ_JABJWE010000026.1"/>
</dbReference>
<geneLocation type="plasmid" evidence="2">
    <name>pYK16-mcr-10</name>
</geneLocation>
<feature type="region of interest" description="Disordered" evidence="1">
    <location>
        <begin position="1"/>
        <end position="35"/>
    </location>
</feature>